<organism evidence="8 9">
    <name type="scientific">Cucurbita moschata</name>
    <name type="common">Winter crookneck squash</name>
    <name type="synonym">Cucurbita pepo var. moschata</name>
    <dbReference type="NCBI Taxonomy" id="3662"/>
    <lineage>
        <taxon>Eukaryota</taxon>
        <taxon>Viridiplantae</taxon>
        <taxon>Streptophyta</taxon>
        <taxon>Embryophyta</taxon>
        <taxon>Tracheophyta</taxon>
        <taxon>Spermatophyta</taxon>
        <taxon>Magnoliopsida</taxon>
        <taxon>eudicotyledons</taxon>
        <taxon>Gunneridae</taxon>
        <taxon>Pentapetalae</taxon>
        <taxon>rosids</taxon>
        <taxon>fabids</taxon>
        <taxon>Cucurbitales</taxon>
        <taxon>Cucurbitaceae</taxon>
        <taxon>Cucurbiteae</taxon>
        <taxon>Cucurbita</taxon>
    </lineage>
</organism>
<evidence type="ECO:0000259" key="7">
    <source>
        <dbReference type="PROSITE" id="PS50863"/>
    </source>
</evidence>
<name>A0A6J1EQN2_CUCMO</name>
<evidence type="ECO:0000313" key="9">
    <source>
        <dbReference type="RefSeq" id="XP_022928080.1"/>
    </source>
</evidence>
<dbReference type="GeneID" id="111434972"/>
<dbReference type="Gene3D" id="2.40.330.10">
    <property type="entry name" value="DNA-binding pseudobarrel domain"/>
    <property type="match status" value="2"/>
</dbReference>
<keyword evidence="5" id="KW-0539">Nucleus</keyword>
<protein>
    <submittedName>
        <fullName evidence="9">B3 domain-containing protein REM8-like isoform X1</fullName>
    </submittedName>
</protein>
<proteinExistence type="predicted"/>
<dbReference type="PROSITE" id="PS50863">
    <property type="entry name" value="B3"/>
    <property type="match status" value="2"/>
</dbReference>
<evidence type="ECO:0000256" key="2">
    <source>
        <dbReference type="ARBA" id="ARBA00023015"/>
    </source>
</evidence>
<evidence type="ECO:0000313" key="8">
    <source>
        <dbReference type="Proteomes" id="UP000504609"/>
    </source>
</evidence>
<evidence type="ECO:0000256" key="6">
    <source>
        <dbReference type="SAM" id="MobiDB-lite"/>
    </source>
</evidence>
<keyword evidence="8" id="KW-1185">Reference proteome</keyword>
<comment type="subcellular location">
    <subcellularLocation>
        <location evidence="1">Nucleus</location>
    </subcellularLocation>
</comment>
<sequence>MSKFLQQQLPAMASSSQPCKAPDNPHFFKVVLAHALKEQKLEIPKKFVGEYGLKAFENNPTRVKVADGEEWEVGVTKSDGRVWFDYGWQKFVEFYNVGLEYFLVFKYELRSSCFHVVIFDPTATEIKYPLKKKLNMGTNFDDLHLISHPHPQVGKASFGAMKLMNNKRKLRSMTRTSERAGAMAKATTFQSMTPNPSFMCKIYPSHIQSGAYLNVPRRFAEMHIEEGAEMVLQDSDGRTWGVTYYSYLTPQMKRRVELRSGWRKFFVDNDLKVADCCVFEMIRKNSTTIAFKVDIFRAS</sequence>
<dbReference type="InterPro" id="IPR050655">
    <property type="entry name" value="Plant_B3_domain"/>
</dbReference>
<accession>A0A6J1EQN2</accession>
<dbReference type="AlphaFoldDB" id="A0A6J1EQN2"/>
<keyword evidence="2" id="KW-0805">Transcription regulation</keyword>
<dbReference type="GO" id="GO:0005634">
    <property type="term" value="C:nucleus"/>
    <property type="evidence" value="ECO:0007669"/>
    <property type="project" value="UniProtKB-SubCell"/>
</dbReference>
<dbReference type="CDD" id="cd10017">
    <property type="entry name" value="B3_DNA"/>
    <property type="match status" value="2"/>
</dbReference>
<keyword evidence="4" id="KW-0804">Transcription</keyword>
<keyword evidence="3" id="KW-0238">DNA-binding</keyword>
<dbReference type="RefSeq" id="XP_022928080.1">
    <property type="nucleotide sequence ID" value="XM_023072312.1"/>
</dbReference>
<dbReference type="Proteomes" id="UP000504609">
    <property type="component" value="Unplaced"/>
</dbReference>
<evidence type="ECO:0000256" key="1">
    <source>
        <dbReference type="ARBA" id="ARBA00004123"/>
    </source>
</evidence>
<dbReference type="Pfam" id="PF02362">
    <property type="entry name" value="B3"/>
    <property type="match status" value="2"/>
</dbReference>
<dbReference type="SUPFAM" id="SSF101936">
    <property type="entry name" value="DNA-binding pseudobarrel domain"/>
    <property type="match status" value="2"/>
</dbReference>
<feature type="domain" description="TF-B3" evidence="7">
    <location>
        <begin position="198"/>
        <end position="299"/>
    </location>
</feature>
<dbReference type="InterPro" id="IPR015300">
    <property type="entry name" value="DNA-bd_pseudobarrel_sf"/>
</dbReference>
<dbReference type="PANTHER" id="PTHR31920">
    <property type="entry name" value="B3 DOMAIN-CONTAINING"/>
    <property type="match status" value="1"/>
</dbReference>
<feature type="compositionally biased region" description="Polar residues" evidence="6">
    <location>
        <begin position="1"/>
        <end position="18"/>
    </location>
</feature>
<reference evidence="9" key="1">
    <citation type="submission" date="2025-08" db="UniProtKB">
        <authorList>
            <consortium name="RefSeq"/>
        </authorList>
    </citation>
    <scope>IDENTIFICATION</scope>
    <source>
        <tissue evidence="9">Young leaves</tissue>
    </source>
</reference>
<dbReference type="KEGG" id="cmos:111434972"/>
<dbReference type="InterPro" id="IPR003340">
    <property type="entry name" value="B3_DNA-bd"/>
</dbReference>
<dbReference type="GO" id="GO:0003677">
    <property type="term" value="F:DNA binding"/>
    <property type="evidence" value="ECO:0007669"/>
    <property type="project" value="UniProtKB-KW"/>
</dbReference>
<dbReference type="SMART" id="SM01019">
    <property type="entry name" value="B3"/>
    <property type="match status" value="2"/>
</dbReference>
<evidence type="ECO:0000256" key="3">
    <source>
        <dbReference type="ARBA" id="ARBA00023125"/>
    </source>
</evidence>
<evidence type="ECO:0000256" key="4">
    <source>
        <dbReference type="ARBA" id="ARBA00023163"/>
    </source>
</evidence>
<feature type="domain" description="TF-B3" evidence="7">
    <location>
        <begin position="26"/>
        <end position="122"/>
    </location>
</feature>
<feature type="region of interest" description="Disordered" evidence="6">
    <location>
        <begin position="1"/>
        <end position="20"/>
    </location>
</feature>
<dbReference type="PANTHER" id="PTHR31920:SF147">
    <property type="entry name" value="TF-B3 DOMAIN-CONTAINING PROTEIN"/>
    <property type="match status" value="1"/>
</dbReference>
<gene>
    <name evidence="9" type="primary">LOC111434972</name>
</gene>
<evidence type="ECO:0000256" key="5">
    <source>
        <dbReference type="ARBA" id="ARBA00023242"/>
    </source>
</evidence>